<gene>
    <name evidence="1" type="ORF">LCMAC102_03810</name>
</gene>
<name>A0A481YVR0_9VIRU</name>
<proteinExistence type="predicted"/>
<protein>
    <submittedName>
        <fullName evidence="1">Uncharacterized protein</fullName>
    </submittedName>
</protein>
<accession>A0A481YVR0</accession>
<dbReference type="EMBL" id="MK500334">
    <property type="protein sequence ID" value="QBK86586.1"/>
    <property type="molecule type" value="Genomic_DNA"/>
</dbReference>
<reference evidence="1" key="1">
    <citation type="journal article" date="2019" name="MBio">
        <title>Virus Genomes from Deep Sea Sediments Expand the Ocean Megavirome and Support Independent Origins of Viral Gigantism.</title>
        <authorList>
            <person name="Backstrom D."/>
            <person name="Yutin N."/>
            <person name="Jorgensen S.L."/>
            <person name="Dharamshi J."/>
            <person name="Homa F."/>
            <person name="Zaremba-Niedwiedzka K."/>
            <person name="Spang A."/>
            <person name="Wolf Y.I."/>
            <person name="Koonin E.V."/>
            <person name="Ettema T.J."/>
        </authorList>
    </citation>
    <scope>NUCLEOTIDE SEQUENCE</scope>
</reference>
<sequence length="96" mass="11208">MEDSKYKLRFCKADEPIQFNYGEEQLETCINSPEGYRIYIGDSKCYYSRDNVLGIRHDSGPFSGGSCPHGWGNDQEIIKEIELLDSQHYFKYKNLK</sequence>
<organism evidence="1">
    <name type="scientific">Marseillevirus LCMAC102</name>
    <dbReference type="NCBI Taxonomy" id="2506603"/>
    <lineage>
        <taxon>Viruses</taxon>
        <taxon>Varidnaviria</taxon>
        <taxon>Bamfordvirae</taxon>
        <taxon>Nucleocytoviricota</taxon>
        <taxon>Megaviricetes</taxon>
        <taxon>Pimascovirales</taxon>
        <taxon>Pimascovirales incertae sedis</taxon>
        <taxon>Marseilleviridae</taxon>
    </lineage>
</organism>
<evidence type="ECO:0000313" key="1">
    <source>
        <dbReference type="EMBL" id="QBK86586.1"/>
    </source>
</evidence>